<comment type="caution">
    <text evidence="1">The sequence shown here is derived from an EMBL/GenBank/DDBJ whole genome shotgun (WGS) entry which is preliminary data.</text>
</comment>
<accession>A0ABQ1F980</accession>
<sequence length="178" mass="19323">MFSLAFAFAAVMQDAPVVTPPAPPSCDSAEHAAFDFWVGEWDVFRPDTGAQVATSRIEKVSAGCAIRETWMPLQGGGGSSLSTYDPATGTWHQLWVGQRPGRVFFEGGPVANDHGGAMVLTGYWGSDPEGNKLLVRMTYTANDDGSVRQYGQQSADHGRSWTDSFDLTYRPRAKEADQ</sequence>
<protein>
    <recommendedName>
        <fullName evidence="3">DUF1579 domain-containing protein</fullName>
    </recommendedName>
</protein>
<name>A0ABQ1F980_9SPHN</name>
<gene>
    <name evidence="1" type="ORF">GCM10010923_09850</name>
</gene>
<dbReference type="Proteomes" id="UP000603317">
    <property type="component" value="Unassembled WGS sequence"/>
</dbReference>
<keyword evidence="2" id="KW-1185">Reference proteome</keyword>
<evidence type="ECO:0008006" key="3">
    <source>
        <dbReference type="Google" id="ProtNLM"/>
    </source>
</evidence>
<dbReference type="RefSeq" id="WP_188641640.1">
    <property type="nucleotide sequence ID" value="NZ_BMID01000001.1"/>
</dbReference>
<proteinExistence type="predicted"/>
<organism evidence="1 2">
    <name type="scientific">Blastomonas marina</name>
    <dbReference type="NCBI Taxonomy" id="1867408"/>
    <lineage>
        <taxon>Bacteria</taxon>
        <taxon>Pseudomonadati</taxon>
        <taxon>Pseudomonadota</taxon>
        <taxon>Alphaproteobacteria</taxon>
        <taxon>Sphingomonadales</taxon>
        <taxon>Sphingomonadaceae</taxon>
        <taxon>Blastomonas</taxon>
    </lineage>
</organism>
<evidence type="ECO:0000313" key="1">
    <source>
        <dbReference type="EMBL" id="GGA03042.1"/>
    </source>
</evidence>
<reference evidence="2" key="1">
    <citation type="journal article" date="2019" name="Int. J. Syst. Evol. Microbiol.">
        <title>The Global Catalogue of Microorganisms (GCM) 10K type strain sequencing project: providing services to taxonomists for standard genome sequencing and annotation.</title>
        <authorList>
            <consortium name="The Broad Institute Genomics Platform"/>
            <consortium name="The Broad Institute Genome Sequencing Center for Infectious Disease"/>
            <person name="Wu L."/>
            <person name="Ma J."/>
        </authorList>
    </citation>
    <scope>NUCLEOTIDE SEQUENCE [LARGE SCALE GENOMIC DNA]</scope>
    <source>
        <strain evidence="2">CGMCC 1.15297</strain>
    </source>
</reference>
<evidence type="ECO:0000313" key="2">
    <source>
        <dbReference type="Proteomes" id="UP000603317"/>
    </source>
</evidence>
<dbReference type="EMBL" id="BMID01000001">
    <property type="protein sequence ID" value="GGA03042.1"/>
    <property type="molecule type" value="Genomic_DNA"/>
</dbReference>